<dbReference type="AlphaFoldDB" id="A0A8T0QC26"/>
<comment type="caution">
    <text evidence="2">The sequence shown here is derived from an EMBL/GenBank/DDBJ whole genome shotgun (WGS) entry which is preliminary data.</text>
</comment>
<feature type="chain" id="PRO_5035884454" evidence="1">
    <location>
        <begin position="30"/>
        <end position="150"/>
    </location>
</feature>
<evidence type="ECO:0000313" key="2">
    <source>
        <dbReference type="EMBL" id="KAG2571480.1"/>
    </source>
</evidence>
<name>A0A8T0QC26_PANVG</name>
<organism evidence="2 3">
    <name type="scientific">Panicum virgatum</name>
    <name type="common">Blackwell switchgrass</name>
    <dbReference type="NCBI Taxonomy" id="38727"/>
    <lineage>
        <taxon>Eukaryota</taxon>
        <taxon>Viridiplantae</taxon>
        <taxon>Streptophyta</taxon>
        <taxon>Embryophyta</taxon>
        <taxon>Tracheophyta</taxon>
        <taxon>Spermatophyta</taxon>
        <taxon>Magnoliopsida</taxon>
        <taxon>Liliopsida</taxon>
        <taxon>Poales</taxon>
        <taxon>Poaceae</taxon>
        <taxon>PACMAD clade</taxon>
        <taxon>Panicoideae</taxon>
        <taxon>Panicodae</taxon>
        <taxon>Paniceae</taxon>
        <taxon>Panicinae</taxon>
        <taxon>Panicum</taxon>
        <taxon>Panicum sect. Hiantes</taxon>
    </lineage>
</organism>
<evidence type="ECO:0000256" key="1">
    <source>
        <dbReference type="SAM" id="SignalP"/>
    </source>
</evidence>
<dbReference type="EMBL" id="CM029049">
    <property type="protein sequence ID" value="KAG2571480.1"/>
    <property type="molecule type" value="Genomic_DNA"/>
</dbReference>
<feature type="signal peptide" evidence="1">
    <location>
        <begin position="1"/>
        <end position="29"/>
    </location>
</feature>
<keyword evidence="3" id="KW-1185">Reference proteome</keyword>
<dbReference type="Proteomes" id="UP000823388">
    <property type="component" value="Chromosome 7K"/>
</dbReference>
<keyword evidence="1" id="KW-0732">Signal</keyword>
<evidence type="ECO:0000313" key="3">
    <source>
        <dbReference type="Proteomes" id="UP000823388"/>
    </source>
</evidence>
<sequence>MISPGYCLALSVLLLALTAHLQLPPGCAAAREFPAGTSSAAAKPQAPLAVGTTAPAGLHGKHTTPQVTVHGRTTIGGLPGGGTEGQYKDLKAECACQAGCRIPGAPCQRSAPISRPPVSRASGPRGASGAWSWFIGKVHDFFHGSPPRIP</sequence>
<reference evidence="2" key="1">
    <citation type="submission" date="2020-05" db="EMBL/GenBank/DDBJ databases">
        <title>WGS assembly of Panicum virgatum.</title>
        <authorList>
            <person name="Lovell J.T."/>
            <person name="Jenkins J."/>
            <person name="Shu S."/>
            <person name="Juenger T.E."/>
            <person name="Schmutz J."/>
        </authorList>
    </citation>
    <scope>NUCLEOTIDE SEQUENCE</scope>
    <source>
        <strain evidence="2">AP13</strain>
    </source>
</reference>
<proteinExistence type="predicted"/>
<protein>
    <submittedName>
        <fullName evidence="2">Uncharacterized protein</fullName>
    </submittedName>
</protein>
<gene>
    <name evidence="2" type="ORF">PVAP13_7KG126200</name>
</gene>
<accession>A0A8T0QC26</accession>